<feature type="transmembrane region" description="Helical" evidence="6">
    <location>
        <begin position="128"/>
        <end position="151"/>
    </location>
</feature>
<feature type="transmembrane region" description="Helical" evidence="6">
    <location>
        <begin position="178"/>
        <end position="202"/>
    </location>
</feature>
<dbReference type="EMBL" id="KZ613948">
    <property type="protein sequence ID" value="PMD37956.1"/>
    <property type="molecule type" value="Genomic_DNA"/>
</dbReference>
<dbReference type="InterPro" id="IPR049326">
    <property type="entry name" value="Rhodopsin_dom_fungi"/>
</dbReference>
<feature type="transmembrane region" description="Helical" evidence="6">
    <location>
        <begin position="20"/>
        <end position="40"/>
    </location>
</feature>
<name>A0A2J6RHG3_HYAVF</name>
<feature type="domain" description="Rhodopsin" evidence="7">
    <location>
        <begin position="36"/>
        <end position="279"/>
    </location>
</feature>
<gene>
    <name evidence="8" type="ORF">L207DRAFT_491555</name>
</gene>
<protein>
    <recommendedName>
        <fullName evidence="7">Rhodopsin domain-containing protein</fullName>
    </recommendedName>
</protein>
<organism evidence="8 9">
    <name type="scientific">Hyaloscypha variabilis (strain UAMH 11265 / GT02V1 / F)</name>
    <name type="common">Meliniomyces variabilis</name>
    <dbReference type="NCBI Taxonomy" id="1149755"/>
    <lineage>
        <taxon>Eukaryota</taxon>
        <taxon>Fungi</taxon>
        <taxon>Dikarya</taxon>
        <taxon>Ascomycota</taxon>
        <taxon>Pezizomycotina</taxon>
        <taxon>Leotiomycetes</taxon>
        <taxon>Helotiales</taxon>
        <taxon>Hyaloscyphaceae</taxon>
        <taxon>Hyaloscypha</taxon>
        <taxon>Hyaloscypha variabilis</taxon>
    </lineage>
</organism>
<evidence type="ECO:0000256" key="4">
    <source>
        <dbReference type="ARBA" id="ARBA00023136"/>
    </source>
</evidence>
<evidence type="ECO:0000313" key="9">
    <source>
        <dbReference type="Proteomes" id="UP000235786"/>
    </source>
</evidence>
<feature type="transmembrane region" description="Helical" evidence="6">
    <location>
        <begin position="214"/>
        <end position="233"/>
    </location>
</feature>
<dbReference type="PANTHER" id="PTHR33048:SF96">
    <property type="entry name" value="INTEGRAL MEMBRANE PROTEIN"/>
    <property type="match status" value="1"/>
</dbReference>
<evidence type="ECO:0000256" key="5">
    <source>
        <dbReference type="ARBA" id="ARBA00038359"/>
    </source>
</evidence>
<proteinExistence type="inferred from homology"/>
<accession>A0A2J6RHG3</accession>
<evidence type="ECO:0000259" key="7">
    <source>
        <dbReference type="Pfam" id="PF20684"/>
    </source>
</evidence>
<dbReference type="AlphaFoldDB" id="A0A2J6RHG3"/>
<feature type="transmembrane region" description="Helical" evidence="6">
    <location>
        <begin position="95"/>
        <end position="116"/>
    </location>
</feature>
<feature type="transmembrane region" description="Helical" evidence="6">
    <location>
        <begin position="52"/>
        <end position="70"/>
    </location>
</feature>
<dbReference type="OrthoDB" id="4682787at2759"/>
<dbReference type="GO" id="GO:0016020">
    <property type="term" value="C:membrane"/>
    <property type="evidence" value="ECO:0007669"/>
    <property type="project" value="UniProtKB-SubCell"/>
</dbReference>
<evidence type="ECO:0000256" key="2">
    <source>
        <dbReference type="ARBA" id="ARBA00022692"/>
    </source>
</evidence>
<keyword evidence="3 6" id="KW-1133">Transmembrane helix</keyword>
<evidence type="ECO:0000256" key="6">
    <source>
        <dbReference type="SAM" id="Phobius"/>
    </source>
</evidence>
<dbReference type="PANTHER" id="PTHR33048">
    <property type="entry name" value="PTH11-LIKE INTEGRAL MEMBRANE PROTEIN (AFU_ORTHOLOGUE AFUA_5G11245)"/>
    <property type="match status" value="1"/>
</dbReference>
<comment type="subcellular location">
    <subcellularLocation>
        <location evidence="1">Membrane</location>
        <topology evidence="1">Multi-pass membrane protein</topology>
    </subcellularLocation>
</comment>
<evidence type="ECO:0000256" key="1">
    <source>
        <dbReference type="ARBA" id="ARBA00004141"/>
    </source>
</evidence>
<reference evidence="8 9" key="1">
    <citation type="submission" date="2016-04" db="EMBL/GenBank/DDBJ databases">
        <title>A degradative enzymes factory behind the ericoid mycorrhizal symbiosis.</title>
        <authorList>
            <consortium name="DOE Joint Genome Institute"/>
            <person name="Martino E."/>
            <person name="Morin E."/>
            <person name="Grelet G."/>
            <person name="Kuo A."/>
            <person name="Kohler A."/>
            <person name="Daghino S."/>
            <person name="Barry K."/>
            <person name="Choi C."/>
            <person name="Cichocki N."/>
            <person name="Clum A."/>
            <person name="Copeland A."/>
            <person name="Hainaut M."/>
            <person name="Haridas S."/>
            <person name="Labutti K."/>
            <person name="Lindquist E."/>
            <person name="Lipzen A."/>
            <person name="Khouja H.-R."/>
            <person name="Murat C."/>
            <person name="Ohm R."/>
            <person name="Olson A."/>
            <person name="Spatafora J."/>
            <person name="Veneault-Fourrey C."/>
            <person name="Henrissat B."/>
            <person name="Grigoriev I."/>
            <person name="Martin F."/>
            <person name="Perotto S."/>
        </authorList>
    </citation>
    <scope>NUCLEOTIDE SEQUENCE [LARGE SCALE GENOMIC DNA]</scope>
    <source>
        <strain evidence="8 9">F</strain>
    </source>
</reference>
<dbReference type="InterPro" id="IPR052337">
    <property type="entry name" value="SAT4-like"/>
</dbReference>
<dbReference type="STRING" id="1149755.A0A2J6RHG3"/>
<evidence type="ECO:0000256" key="3">
    <source>
        <dbReference type="ARBA" id="ARBA00022989"/>
    </source>
</evidence>
<sequence length="336" mass="36504">MSTTTSTTAVAAPSQGPTVIIVSAIFLGLNVFFIGLRSVVKATISKNFGLNDVAMMVAVLTVSALFALLVEGVKSGVGSHTSSATIVGVSNSLKFIFFLEIIYVILTSVMKASLAASLLQWAKKKSHIYLLYLAIFLDIAICTFVVLYFLLECKPISFKWDFINPANKGTCLPENGEILVGFALCSVTISIDMLFLFIPFFMLKGRGVDNRLKLYIYGIFGLGVLASVANFIRLAALVKLKSSDDPLFDAAPVFLWSALEVSIGISVAGIIELRPLMRKLNVKGFEDSFDQIDEDMRPIRLQSMDKSTISFPIQQEHEVGLARGPSVRGGIPKNLG</sequence>
<feature type="transmembrane region" description="Helical" evidence="6">
    <location>
        <begin position="253"/>
        <end position="273"/>
    </location>
</feature>
<keyword evidence="2 6" id="KW-0812">Transmembrane</keyword>
<comment type="similarity">
    <text evidence="5">Belongs to the SAT4 family.</text>
</comment>
<keyword evidence="4 6" id="KW-0472">Membrane</keyword>
<dbReference type="Pfam" id="PF20684">
    <property type="entry name" value="Fung_rhodopsin"/>
    <property type="match status" value="1"/>
</dbReference>
<keyword evidence="9" id="KW-1185">Reference proteome</keyword>
<dbReference type="Proteomes" id="UP000235786">
    <property type="component" value="Unassembled WGS sequence"/>
</dbReference>
<evidence type="ECO:0000313" key="8">
    <source>
        <dbReference type="EMBL" id="PMD37956.1"/>
    </source>
</evidence>